<evidence type="ECO:0008006" key="3">
    <source>
        <dbReference type="Google" id="ProtNLM"/>
    </source>
</evidence>
<accession>A0ABV9I5L9</accession>
<dbReference type="RefSeq" id="WP_379982965.1">
    <property type="nucleotide sequence ID" value="NZ_JBHSFV010000024.1"/>
</dbReference>
<evidence type="ECO:0000313" key="2">
    <source>
        <dbReference type="Proteomes" id="UP001596043"/>
    </source>
</evidence>
<protein>
    <recommendedName>
        <fullName evidence="3">Transposase</fullName>
    </recommendedName>
</protein>
<name>A0ABV9I5L9_9FLAO</name>
<sequence>MSEVTFYNWKKKYAGLGVSDLNRLKNLRRIIDSSRNW</sequence>
<gene>
    <name evidence="1" type="ORF">ACFO3O_21985</name>
</gene>
<comment type="caution">
    <text evidence="1">The sequence shown here is derived from an EMBL/GenBank/DDBJ whole genome shotgun (WGS) entry which is preliminary data.</text>
</comment>
<keyword evidence="2" id="KW-1185">Reference proteome</keyword>
<evidence type="ECO:0000313" key="1">
    <source>
        <dbReference type="EMBL" id="MFC4636590.1"/>
    </source>
</evidence>
<organism evidence="1 2">
    <name type="scientific">Dokdonia ponticola</name>
    <dbReference type="NCBI Taxonomy" id="2041041"/>
    <lineage>
        <taxon>Bacteria</taxon>
        <taxon>Pseudomonadati</taxon>
        <taxon>Bacteroidota</taxon>
        <taxon>Flavobacteriia</taxon>
        <taxon>Flavobacteriales</taxon>
        <taxon>Flavobacteriaceae</taxon>
        <taxon>Dokdonia</taxon>
    </lineage>
</organism>
<dbReference type="EMBL" id="JBHSFV010000024">
    <property type="protein sequence ID" value="MFC4636590.1"/>
    <property type="molecule type" value="Genomic_DNA"/>
</dbReference>
<reference evidence="2" key="1">
    <citation type="journal article" date="2019" name="Int. J. Syst. Evol. Microbiol.">
        <title>The Global Catalogue of Microorganisms (GCM) 10K type strain sequencing project: providing services to taxonomists for standard genome sequencing and annotation.</title>
        <authorList>
            <consortium name="The Broad Institute Genomics Platform"/>
            <consortium name="The Broad Institute Genome Sequencing Center for Infectious Disease"/>
            <person name="Wu L."/>
            <person name="Ma J."/>
        </authorList>
    </citation>
    <scope>NUCLEOTIDE SEQUENCE [LARGE SCALE GENOMIC DNA]</scope>
    <source>
        <strain evidence="2">YJ-61-S</strain>
    </source>
</reference>
<proteinExistence type="predicted"/>
<dbReference type="Proteomes" id="UP001596043">
    <property type="component" value="Unassembled WGS sequence"/>
</dbReference>